<dbReference type="GO" id="GO:0006974">
    <property type="term" value="P:DNA damage response"/>
    <property type="evidence" value="ECO:0007669"/>
    <property type="project" value="UniProtKB-KW"/>
</dbReference>
<evidence type="ECO:0000259" key="11">
    <source>
        <dbReference type="Pfam" id="PF07962"/>
    </source>
</evidence>
<feature type="region of interest" description="Disordered" evidence="10">
    <location>
        <begin position="1"/>
        <end position="60"/>
    </location>
</feature>
<evidence type="ECO:0000256" key="1">
    <source>
        <dbReference type="ARBA" id="ARBA00004123"/>
    </source>
</evidence>
<sequence>MDNERTLQDDQPVSPNRADDLFDYDFGLDELLQETPNMPNNGAPMQSSARDESGLGLGLDEEVKVTKKRQPVAKLDESRLLSQPGIPKLRRTAKKKLRFKGRGHEFSDAARLLNFYQLWLDDLFPRAKFADGLAMIERLGHSKRLQAMRKEWIDEEKPRATSENHTDPPQASESSESRTDDPVVAFDGLNMTDTKRPRGDVAGDHTSDAEGMHIEDTLSSSRQRESDETLFMADDDDVAQQPDNLGAPDDDELDALLKEQELLLMNNAST</sequence>
<reference evidence="12 13" key="1">
    <citation type="submission" date="2018-08" db="EMBL/GenBank/DDBJ databases">
        <title>Draft genome sequences of two Aspergillus turcosus clinical strains isolated from bronchoalveolar lavage fluid: one azole-susceptible and the other azole-resistant.</title>
        <authorList>
            <person name="Parent-Michaud M."/>
            <person name="Dufresne P.J."/>
            <person name="Fournier E."/>
            <person name="Martineau C."/>
            <person name="Moreira S."/>
            <person name="Perkins V."/>
            <person name="De Repentigny L."/>
            <person name="Dufresne S.F."/>
        </authorList>
    </citation>
    <scope>NUCLEOTIDE SEQUENCE [LARGE SCALE GENOMIC DNA]</scope>
    <source>
        <strain evidence="12">HMR AF 1038</strain>
    </source>
</reference>
<feature type="compositionally biased region" description="Basic and acidic residues" evidence="10">
    <location>
        <begin position="155"/>
        <end position="166"/>
    </location>
</feature>
<feature type="domain" description="Chromosome segregation in meiosis protein 3" evidence="11">
    <location>
        <begin position="74"/>
        <end position="157"/>
    </location>
</feature>
<protein>
    <recommendedName>
        <fullName evidence="9">Chromosome segregation in meiosis protein</fullName>
    </recommendedName>
</protein>
<dbReference type="GO" id="GO:0031297">
    <property type="term" value="P:replication fork processing"/>
    <property type="evidence" value="ECO:0007669"/>
    <property type="project" value="UniProtKB-UniRule"/>
</dbReference>
<feature type="compositionally biased region" description="Acidic residues" evidence="10">
    <location>
        <begin position="21"/>
        <end position="32"/>
    </location>
</feature>
<dbReference type="GO" id="GO:0043111">
    <property type="term" value="P:replication fork arrest"/>
    <property type="evidence" value="ECO:0007669"/>
    <property type="project" value="TreeGrafter"/>
</dbReference>
<name>A0A229YRD4_9EURO</name>
<dbReference type="PANTHER" id="PTHR13220">
    <property type="entry name" value="TIMELESS INTERACTING-RELATED"/>
    <property type="match status" value="1"/>
</dbReference>
<dbReference type="InterPro" id="IPR040038">
    <property type="entry name" value="TIPIN/Csm3/Swi3"/>
</dbReference>
<dbReference type="Proteomes" id="UP000215289">
    <property type="component" value="Unassembled WGS sequence"/>
</dbReference>
<dbReference type="GO" id="GO:0000076">
    <property type="term" value="P:DNA replication checkpoint signaling"/>
    <property type="evidence" value="ECO:0007669"/>
    <property type="project" value="UniProtKB-UniRule"/>
</dbReference>
<dbReference type="EMBL" id="NIDN02000095">
    <property type="protein sequence ID" value="RLL96911.1"/>
    <property type="molecule type" value="Genomic_DNA"/>
</dbReference>
<dbReference type="GO" id="GO:0031298">
    <property type="term" value="C:replication fork protection complex"/>
    <property type="evidence" value="ECO:0007669"/>
    <property type="project" value="TreeGrafter"/>
</dbReference>
<evidence type="ECO:0000256" key="4">
    <source>
        <dbReference type="ARBA" id="ARBA00022763"/>
    </source>
</evidence>
<feature type="compositionally biased region" description="Polar residues" evidence="10">
    <location>
        <begin position="34"/>
        <end position="48"/>
    </location>
</feature>
<feature type="compositionally biased region" description="Basic and acidic residues" evidence="10">
    <location>
        <begin position="193"/>
        <end position="227"/>
    </location>
</feature>
<keyword evidence="7 9" id="KW-0131">Cell cycle</keyword>
<organism evidence="12 13">
    <name type="scientific">Aspergillus turcosus</name>
    <dbReference type="NCBI Taxonomy" id="1245748"/>
    <lineage>
        <taxon>Eukaryota</taxon>
        <taxon>Fungi</taxon>
        <taxon>Dikarya</taxon>
        <taxon>Ascomycota</taxon>
        <taxon>Pezizomycotina</taxon>
        <taxon>Eurotiomycetes</taxon>
        <taxon>Eurotiomycetidae</taxon>
        <taxon>Eurotiales</taxon>
        <taxon>Aspergillaceae</taxon>
        <taxon>Aspergillus</taxon>
        <taxon>Aspergillus subgen. Fumigati</taxon>
    </lineage>
</organism>
<proteinExistence type="inferred from homology"/>
<evidence type="ECO:0000313" key="13">
    <source>
        <dbReference type="Proteomes" id="UP000215289"/>
    </source>
</evidence>
<dbReference type="OrthoDB" id="437078at2759"/>
<comment type="function">
    <text evidence="8">Forms a fork protection complex (FPC) with TOF1 and which is required for chromosome segregation during meiosis and DNA damage repair. FPC coordinates leading and lagging strand synthesis and moves with the replication fork. FPC stabilizes replication forks in a configuration that is recognized by replication checkpoint sensors.</text>
</comment>
<feature type="region of interest" description="Disordered" evidence="10">
    <location>
        <begin position="155"/>
        <end position="252"/>
    </location>
</feature>
<dbReference type="PANTHER" id="PTHR13220:SF11">
    <property type="entry name" value="TIMELESS-INTERACTING PROTEIN"/>
    <property type="match status" value="1"/>
</dbReference>
<comment type="subunit">
    <text evidence="3">Component of the fork protection complex (FPC) consisting of TOF1 and CSM3.</text>
</comment>
<evidence type="ECO:0000313" key="12">
    <source>
        <dbReference type="EMBL" id="RLL96911.1"/>
    </source>
</evidence>
<keyword evidence="5" id="KW-0236">DNA replication inhibitor</keyword>
<dbReference type="AlphaFoldDB" id="A0A229YRD4"/>
<keyword evidence="6 9" id="KW-0539">Nucleus</keyword>
<comment type="caution">
    <text evidence="12">The sequence shown here is derived from an EMBL/GenBank/DDBJ whole genome shotgun (WGS) entry which is preliminary data.</text>
</comment>
<dbReference type="InterPro" id="IPR012923">
    <property type="entry name" value="Csm3"/>
</dbReference>
<comment type="function">
    <text evidence="9">Plays an important role in the control of DNA replication and the maintenance of replication fork stability.</text>
</comment>
<accession>A0A229YRD4</accession>
<evidence type="ECO:0000256" key="2">
    <source>
        <dbReference type="ARBA" id="ARBA00006075"/>
    </source>
</evidence>
<evidence type="ECO:0000256" key="6">
    <source>
        <dbReference type="ARBA" id="ARBA00023242"/>
    </source>
</evidence>
<evidence type="ECO:0000256" key="8">
    <source>
        <dbReference type="ARBA" id="ARBA00025496"/>
    </source>
</evidence>
<evidence type="ECO:0000256" key="5">
    <source>
        <dbReference type="ARBA" id="ARBA00022880"/>
    </source>
</evidence>
<gene>
    <name evidence="12" type="primary">CSM3</name>
    <name evidence="12" type="ORF">CFD26_105204</name>
</gene>
<keyword evidence="13" id="KW-1185">Reference proteome</keyword>
<evidence type="ECO:0000256" key="7">
    <source>
        <dbReference type="ARBA" id="ARBA00023306"/>
    </source>
</evidence>
<dbReference type="GO" id="GO:0003677">
    <property type="term" value="F:DNA binding"/>
    <property type="evidence" value="ECO:0007669"/>
    <property type="project" value="TreeGrafter"/>
</dbReference>
<keyword evidence="4 9" id="KW-0227">DNA damage</keyword>
<comment type="subcellular location">
    <subcellularLocation>
        <location evidence="1 9">Nucleus</location>
    </subcellularLocation>
</comment>
<evidence type="ECO:0000256" key="9">
    <source>
        <dbReference type="RuleBase" id="RU366049"/>
    </source>
</evidence>
<dbReference type="Pfam" id="PF07962">
    <property type="entry name" value="Swi3"/>
    <property type="match status" value="1"/>
</dbReference>
<evidence type="ECO:0000256" key="10">
    <source>
        <dbReference type="SAM" id="MobiDB-lite"/>
    </source>
</evidence>
<evidence type="ECO:0000256" key="3">
    <source>
        <dbReference type="ARBA" id="ARBA00011217"/>
    </source>
</evidence>
<dbReference type="STRING" id="1245748.A0A229YRD4"/>
<comment type="similarity">
    <text evidence="2 9">Belongs to the CSM3 family.</text>
</comment>